<accession>A0ABU0S855</accession>
<reference evidence="1 2" key="1">
    <citation type="submission" date="2023-07" db="EMBL/GenBank/DDBJ databases">
        <title>Comparative genomics of wheat-associated soil bacteria to identify genetic determinants of phenazine resistance.</title>
        <authorList>
            <person name="Mouncey N."/>
        </authorList>
    </citation>
    <scope>NUCLEOTIDE SEQUENCE [LARGE SCALE GENOMIC DNA]</scope>
    <source>
        <strain evidence="1 2">W4I11</strain>
    </source>
</reference>
<keyword evidence="2" id="KW-1185">Reference proteome</keyword>
<dbReference type="Proteomes" id="UP001237780">
    <property type="component" value="Unassembled WGS sequence"/>
</dbReference>
<gene>
    <name evidence="1" type="ORF">QFZ34_002117</name>
</gene>
<dbReference type="EMBL" id="JAUSZT010000003">
    <property type="protein sequence ID" value="MDQ0996935.1"/>
    <property type="molecule type" value="Genomic_DNA"/>
</dbReference>
<comment type="caution">
    <text evidence="1">The sequence shown here is derived from an EMBL/GenBank/DDBJ whole genome shotgun (WGS) entry which is preliminary data.</text>
</comment>
<proteinExistence type="predicted"/>
<organism evidence="1 2">
    <name type="scientific">Phyllobacterium ifriqiyense</name>
    <dbReference type="NCBI Taxonomy" id="314238"/>
    <lineage>
        <taxon>Bacteria</taxon>
        <taxon>Pseudomonadati</taxon>
        <taxon>Pseudomonadota</taxon>
        <taxon>Alphaproteobacteria</taxon>
        <taxon>Hyphomicrobiales</taxon>
        <taxon>Phyllobacteriaceae</taxon>
        <taxon>Phyllobacterium</taxon>
    </lineage>
</organism>
<dbReference type="RefSeq" id="WP_307280306.1">
    <property type="nucleotide sequence ID" value="NZ_JAUSZT010000003.1"/>
</dbReference>
<sequence length="138" mass="14747">MTNNQSHRALIEKADGHICGYPECGEYTGQVELVPPPHLARKDGRGICIDVCLALEITELWNKHSITTTGCCCGHGRLPGFIGVIDSDIPRMKALGYKVQHNPCRPGDEDSFDPKTALFASAIGGGETSPVNSGDNSP</sequence>
<evidence type="ECO:0000313" key="1">
    <source>
        <dbReference type="EMBL" id="MDQ0996935.1"/>
    </source>
</evidence>
<name>A0ABU0S855_9HYPH</name>
<evidence type="ECO:0000313" key="2">
    <source>
        <dbReference type="Proteomes" id="UP001237780"/>
    </source>
</evidence>
<protein>
    <submittedName>
        <fullName evidence="1">Uncharacterized protein</fullName>
    </submittedName>
</protein>